<dbReference type="OrthoDB" id="3793088at2759"/>
<dbReference type="VEuPathDB" id="FungiDB:yc1106_05847"/>
<evidence type="ECO:0000313" key="2">
    <source>
        <dbReference type="EMBL" id="USP78573.1"/>
    </source>
</evidence>
<accession>A0A9Q8ZE48</accession>
<proteinExistence type="predicted"/>
<keyword evidence="3" id="KW-1185">Reference proteome</keyword>
<dbReference type="EMBL" id="CP089277">
    <property type="protein sequence ID" value="USP78573.1"/>
    <property type="molecule type" value="Genomic_DNA"/>
</dbReference>
<evidence type="ECO:0000256" key="1">
    <source>
        <dbReference type="SAM" id="Coils"/>
    </source>
</evidence>
<keyword evidence="1" id="KW-0175">Coiled coil</keyword>
<reference evidence="2" key="1">
    <citation type="submission" date="2021-12" db="EMBL/GenBank/DDBJ databases">
        <title>Curvularia clavata genome.</title>
        <authorList>
            <person name="Cao Y."/>
        </authorList>
    </citation>
    <scope>NUCLEOTIDE SEQUENCE</scope>
    <source>
        <strain evidence="2">Yc1106</strain>
    </source>
</reference>
<feature type="coiled-coil region" evidence="1">
    <location>
        <begin position="260"/>
        <end position="322"/>
    </location>
</feature>
<evidence type="ECO:0000313" key="3">
    <source>
        <dbReference type="Proteomes" id="UP001056012"/>
    </source>
</evidence>
<dbReference type="Proteomes" id="UP001056012">
    <property type="component" value="Chromosome 4"/>
</dbReference>
<dbReference type="AlphaFoldDB" id="A0A9Q8ZE48"/>
<organism evidence="2 3">
    <name type="scientific">Curvularia clavata</name>
    <dbReference type="NCBI Taxonomy" id="95742"/>
    <lineage>
        <taxon>Eukaryota</taxon>
        <taxon>Fungi</taxon>
        <taxon>Dikarya</taxon>
        <taxon>Ascomycota</taxon>
        <taxon>Pezizomycotina</taxon>
        <taxon>Dothideomycetes</taxon>
        <taxon>Pleosporomycetidae</taxon>
        <taxon>Pleosporales</taxon>
        <taxon>Pleosporineae</taxon>
        <taxon>Pleosporaceae</taxon>
        <taxon>Curvularia</taxon>
    </lineage>
</organism>
<gene>
    <name evidence="2" type="ORF">yc1106_05847</name>
</gene>
<protein>
    <submittedName>
        <fullName evidence="2">Uncharacterized protein</fullName>
    </submittedName>
</protein>
<sequence>MMTLPSNERGAFNVTNVASTSLAKLREELGEPVASSLHYAPLDKLITKPQHHEPDAVSFMLLFGHVRQQWTDNMQEVWIILYPPNDEGGKAEVLFHSYDDATKKKEWHHSQNISSTADCAVAFKMPKKASQSKNVALAKYYFLEKLAAEEAVNNGISELKFPLLVNKSFLEGLKSACREFENESKSTPARSNRQPCTSLALEMSNQSSDTTLVEGLSQQRFCTKVQYAQELPIPAASRTSGETGRAAQTRAPRQDVVRVLADLYEKEMKLQADIADINDQLLALTEERLELEKKRMQLEEQRQKNEEERQNIEAQREELFKGLSTKDAFELGRTVEQSHNAKRRKLD</sequence>
<name>A0A9Q8ZE48_CURCL</name>